<dbReference type="Pfam" id="PF01420">
    <property type="entry name" value="Methylase_S"/>
    <property type="match status" value="2"/>
</dbReference>
<dbReference type="GO" id="GO:0016787">
    <property type="term" value="F:hydrolase activity"/>
    <property type="evidence" value="ECO:0007669"/>
    <property type="project" value="UniProtKB-KW"/>
</dbReference>
<accession>A0ABW8L542</accession>
<keyword evidence="3" id="KW-0238">DNA-binding</keyword>
<proteinExistence type="inferred from homology"/>
<dbReference type="EC" id="3.1.21.-" evidence="5"/>
<dbReference type="InterPro" id="IPR052021">
    <property type="entry name" value="Type-I_RS_S_subunit"/>
</dbReference>
<evidence type="ECO:0000259" key="4">
    <source>
        <dbReference type="Pfam" id="PF01420"/>
    </source>
</evidence>
<evidence type="ECO:0000313" key="5">
    <source>
        <dbReference type="EMBL" id="MFK4000016.1"/>
    </source>
</evidence>
<name>A0ABW8L542_9GAMM</name>
<comment type="caution">
    <text evidence="5">The sequence shown here is derived from an EMBL/GenBank/DDBJ whole genome shotgun (WGS) entry which is preliminary data.</text>
</comment>
<reference evidence="5 6" key="1">
    <citation type="submission" date="2024-11" db="EMBL/GenBank/DDBJ databases">
        <title>The Natural Products Discovery Center: Release of the First 8490 Sequenced Strains for Exploring Actinobacteria Biosynthetic Diversity.</title>
        <authorList>
            <person name="Kalkreuter E."/>
            <person name="Kautsar S.A."/>
            <person name="Yang D."/>
            <person name="Bader C.D."/>
            <person name="Teijaro C.N."/>
            <person name="Fluegel L."/>
            <person name="Davis C.M."/>
            <person name="Simpson J.R."/>
            <person name="Lauterbach L."/>
            <person name="Steele A.D."/>
            <person name="Gui C."/>
            <person name="Meng S."/>
            <person name="Li G."/>
            <person name="Viehrig K."/>
            <person name="Ye F."/>
            <person name="Su P."/>
            <person name="Kiefer A.F."/>
            <person name="Nichols A."/>
            <person name="Cepeda A.J."/>
            <person name="Yan W."/>
            <person name="Fan B."/>
            <person name="Jiang Y."/>
            <person name="Adhikari A."/>
            <person name="Zheng C.-J."/>
            <person name="Schuster L."/>
            <person name="Cowan T.M."/>
            <person name="Smanski M.J."/>
            <person name="Chevrette M.G."/>
            <person name="De Carvalho L.P.S."/>
            <person name="Shen B."/>
        </authorList>
    </citation>
    <scope>NUCLEOTIDE SEQUENCE [LARGE SCALE GENOMIC DNA]</scope>
    <source>
        <strain evidence="5 6">NPDC077433</strain>
    </source>
</reference>
<evidence type="ECO:0000256" key="1">
    <source>
        <dbReference type="ARBA" id="ARBA00010923"/>
    </source>
</evidence>
<dbReference type="PANTHER" id="PTHR30408:SF12">
    <property type="entry name" value="TYPE I RESTRICTION ENZYME MJAVIII SPECIFICITY SUBUNIT"/>
    <property type="match status" value="1"/>
</dbReference>
<feature type="domain" description="Type I restriction modification DNA specificity" evidence="4">
    <location>
        <begin position="204"/>
        <end position="372"/>
    </location>
</feature>
<dbReference type="EMBL" id="JBJDPD010000001">
    <property type="protein sequence ID" value="MFK4000016.1"/>
    <property type="molecule type" value="Genomic_DNA"/>
</dbReference>
<keyword evidence="2" id="KW-0680">Restriction system</keyword>
<dbReference type="SUPFAM" id="SSF116734">
    <property type="entry name" value="DNA methylase specificity domain"/>
    <property type="match status" value="2"/>
</dbReference>
<evidence type="ECO:0000256" key="2">
    <source>
        <dbReference type="ARBA" id="ARBA00022747"/>
    </source>
</evidence>
<feature type="domain" description="Type I restriction modification DNA specificity" evidence="4">
    <location>
        <begin position="14"/>
        <end position="166"/>
    </location>
</feature>
<dbReference type="InterPro" id="IPR000055">
    <property type="entry name" value="Restrct_endonuc_typeI_TRD"/>
</dbReference>
<comment type="similarity">
    <text evidence="1">Belongs to the type-I restriction system S methylase family.</text>
</comment>
<sequence>MLNKVINLKIDNMKWNTFRLGEIAEEISERVDHPSESDLKKFVGLQNFISGDLNVKNFESTENLTSAAKSFKAGDILFARRNAYLKRASLVNFDGVCSGDAFVLRENHELIEPGFLAFIVNSPALWTYANSNAEGTMSKRVKWRDLAAFEVKLPPIEEQKRISDLLWSKNTNLEMLESLLSKALVARKAYFQAKISSDECVRNKWHSEKLKNFASIVRGSSPRPAGSPELFNGSFLPWVTVGSLTKNTSPFLLKDQVKSCLTEKGAQQTRIIPPNTVLLSNSGYSLGVPRILTFEAGANDGVAAFLELEGLQKEYLYYFLDSITDHLRNRIAAGADQPNLNTTRIGNLEIPVLPIYIQEEIVREMLSFDETINSIIVSLKSGREVLIEMLKHIFSK</sequence>
<dbReference type="Gene3D" id="3.90.220.20">
    <property type="entry name" value="DNA methylase specificity domains"/>
    <property type="match status" value="2"/>
</dbReference>
<dbReference type="InterPro" id="IPR044946">
    <property type="entry name" value="Restrct_endonuc_typeI_TRD_sf"/>
</dbReference>
<dbReference type="RefSeq" id="WP_025650702.1">
    <property type="nucleotide sequence ID" value="NZ_JBJDPD010000001.1"/>
</dbReference>
<dbReference type="PANTHER" id="PTHR30408">
    <property type="entry name" value="TYPE-1 RESTRICTION ENZYME ECOKI SPECIFICITY PROTEIN"/>
    <property type="match status" value="1"/>
</dbReference>
<evidence type="ECO:0000256" key="3">
    <source>
        <dbReference type="ARBA" id="ARBA00023125"/>
    </source>
</evidence>
<keyword evidence="5" id="KW-0540">Nuclease</keyword>
<organism evidence="5 6">
    <name type="scientific">Psychrobacter namhaensis</name>
    <dbReference type="NCBI Taxonomy" id="292734"/>
    <lineage>
        <taxon>Bacteria</taxon>
        <taxon>Pseudomonadati</taxon>
        <taxon>Pseudomonadota</taxon>
        <taxon>Gammaproteobacteria</taxon>
        <taxon>Moraxellales</taxon>
        <taxon>Moraxellaceae</taxon>
        <taxon>Psychrobacter</taxon>
    </lineage>
</organism>
<keyword evidence="5" id="KW-0378">Hydrolase</keyword>
<dbReference type="Proteomes" id="UP001620234">
    <property type="component" value="Unassembled WGS sequence"/>
</dbReference>
<keyword evidence="5" id="KW-0255">Endonuclease</keyword>
<dbReference type="GO" id="GO:0004519">
    <property type="term" value="F:endonuclease activity"/>
    <property type="evidence" value="ECO:0007669"/>
    <property type="project" value="UniProtKB-KW"/>
</dbReference>
<gene>
    <name evidence="5" type="ORF">ACI2I3_01525</name>
</gene>
<evidence type="ECO:0000313" key="6">
    <source>
        <dbReference type="Proteomes" id="UP001620234"/>
    </source>
</evidence>
<keyword evidence="6" id="KW-1185">Reference proteome</keyword>
<protein>
    <submittedName>
        <fullName evidence="5">Restriction endonuclease subunit S</fullName>
        <ecNumber evidence="5">3.1.21.-</ecNumber>
    </submittedName>
</protein>